<dbReference type="EMBL" id="LCTW02000033">
    <property type="protein sequence ID" value="KXX81523.1"/>
    <property type="molecule type" value="Genomic_DNA"/>
</dbReference>
<keyword evidence="1" id="KW-0677">Repeat</keyword>
<feature type="chain" id="PRO_5008043904" evidence="5">
    <location>
        <begin position="23"/>
        <end position="698"/>
    </location>
</feature>
<proteinExistence type="predicted"/>
<name>A0A175WCZ9_9PEZI</name>
<evidence type="ECO:0000256" key="5">
    <source>
        <dbReference type="SAM" id="SignalP"/>
    </source>
</evidence>
<reference evidence="6 7" key="1">
    <citation type="journal article" date="2016" name="Genome Announc.">
        <title>Genome Sequence of Madurella mycetomatis mm55, Isolated from a Human Mycetoma Case in Sudan.</title>
        <authorList>
            <person name="Smit S."/>
            <person name="Derks M.F."/>
            <person name="Bervoets S."/>
            <person name="Fahal A."/>
            <person name="van Leeuwen W."/>
            <person name="van Belkum A."/>
            <person name="van de Sande W.W."/>
        </authorList>
    </citation>
    <scope>NUCLEOTIDE SEQUENCE [LARGE SCALE GENOMIC DNA]</scope>
    <source>
        <strain evidence="7">mm55</strain>
    </source>
</reference>
<dbReference type="VEuPathDB" id="FungiDB:MMYC01_202500"/>
<evidence type="ECO:0000256" key="3">
    <source>
        <dbReference type="PROSITE-ProRule" id="PRU00023"/>
    </source>
</evidence>
<comment type="caution">
    <text evidence="6">The sequence shown here is derived from an EMBL/GenBank/DDBJ whole genome shotgun (WGS) entry which is preliminary data.</text>
</comment>
<organism evidence="6 7">
    <name type="scientific">Madurella mycetomatis</name>
    <dbReference type="NCBI Taxonomy" id="100816"/>
    <lineage>
        <taxon>Eukaryota</taxon>
        <taxon>Fungi</taxon>
        <taxon>Dikarya</taxon>
        <taxon>Ascomycota</taxon>
        <taxon>Pezizomycotina</taxon>
        <taxon>Sordariomycetes</taxon>
        <taxon>Sordariomycetidae</taxon>
        <taxon>Sordariales</taxon>
        <taxon>Sordariales incertae sedis</taxon>
        <taxon>Madurella</taxon>
    </lineage>
</organism>
<keyword evidence="5" id="KW-0732">Signal</keyword>
<feature type="repeat" description="ANK" evidence="3">
    <location>
        <begin position="474"/>
        <end position="506"/>
    </location>
</feature>
<dbReference type="Proteomes" id="UP000078237">
    <property type="component" value="Unassembled WGS sequence"/>
</dbReference>
<dbReference type="GO" id="GO:0085020">
    <property type="term" value="P:protein K6-linked ubiquitination"/>
    <property type="evidence" value="ECO:0007669"/>
    <property type="project" value="TreeGrafter"/>
</dbReference>
<evidence type="ECO:0000256" key="2">
    <source>
        <dbReference type="ARBA" id="ARBA00023043"/>
    </source>
</evidence>
<dbReference type="PANTHER" id="PTHR24171:SF8">
    <property type="entry name" value="BRCA1-ASSOCIATED RING DOMAIN PROTEIN 1"/>
    <property type="match status" value="1"/>
</dbReference>
<evidence type="ECO:0000313" key="7">
    <source>
        <dbReference type="Proteomes" id="UP000078237"/>
    </source>
</evidence>
<protein>
    <submittedName>
        <fullName evidence="6">Ankyrin repeat domain-containing protein 50</fullName>
    </submittedName>
</protein>
<keyword evidence="7" id="KW-1185">Reference proteome</keyword>
<evidence type="ECO:0000256" key="4">
    <source>
        <dbReference type="SAM" id="MobiDB-lite"/>
    </source>
</evidence>
<feature type="region of interest" description="Disordered" evidence="4">
    <location>
        <begin position="678"/>
        <end position="698"/>
    </location>
</feature>
<dbReference type="STRING" id="100816.A0A175WCZ9"/>
<dbReference type="SUPFAM" id="SSF48403">
    <property type="entry name" value="Ankyrin repeat"/>
    <property type="match status" value="1"/>
</dbReference>
<dbReference type="Gene3D" id="1.25.40.20">
    <property type="entry name" value="Ankyrin repeat-containing domain"/>
    <property type="match status" value="1"/>
</dbReference>
<dbReference type="InterPro" id="IPR036770">
    <property type="entry name" value="Ankyrin_rpt-contain_sf"/>
</dbReference>
<feature type="signal peptide" evidence="5">
    <location>
        <begin position="1"/>
        <end position="22"/>
    </location>
</feature>
<dbReference type="PROSITE" id="PS50297">
    <property type="entry name" value="ANK_REP_REGION"/>
    <property type="match status" value="2"/>
</dbReference>
<dbReference type="PANTHER" id="PTHR24171">
    <property type="entry name" value="ANKYRIN REPEAT DOMAIN-CONTAINING PROTEIN 39-RELATED"/>
    <property type="match status" value="1"/>
</dbReference>
<evidence type="ECO:0000313" key="6">
    <source>
        <dbReference type="EMBL" id="KXX81523.1"/>
    </source>
</evidence>
<accession>A0A175WCZ9</accession>
<gene>
    <name evidence="6" type="ORF">MMYC01_202500</name>
</gene>
<dbReference type="SMART" id="SM00248">
    <property type="entry name" value="ANK"/>
    <property type="match status" value="4"/>
</dbReference>
<dbReference type="InterPro" id="IPR002110">
    <property type="entry name" value="Ankyrin_rpt"/>
</dbReference>
<sequence length="698" mass="77183">MADPTNIAGLILTGTRLLVSLGLFWRESRDAPEEVRAIWGTVELLTQSAENVKRRLSTTQVVDPTEERMRKSVERLADKCLVELVRLQAKIPKFVEEGADTTFERLKMTLVSRMNQESVRNILTGVTACNSALHVSLQALTIFEKEKRGVTNSREIQREWDSVMDTAHDELKHRPWRGEDPALPEWEECLDGVVESLQESASTYKDRSVLADEEVPPTRRASLATWSMRRPSTTTRDDVDSGIGMSGSDAADDEPQRKPLPQIPEAINDTLLVKMLGYVDKFVQKGELPAAASYQTNVIELRKRLAADNPVDTATLCRDAMKLASIYRRMRTCGYLAQAEQILLDIHDRLKTEQMDSAAQTAELKLELAHDLGRLYLDLKRPYDAVDHLCVIFKPVDEGVTVAQPFIISSGTMLYQIYNDLGHPALAEALNCHVMDKYGITLRALAWCQAAGFEIDKEGFRFDVCAKEGNQEVRGQSPIHLAAKRCEKDILEDMLEQDADPNVCDANTATTPVLLACLQQDPECLQLLLDYGGSIEAKDSSGRNGLHLCQRSRGGTKVARILLQPGLDATGKPRAGVVDINAKDGCDNTPLHLAASMGNLPMVKLLIELGATVDITADASGYTPLMAAVQAVMSSRDVKRAVLKALIDSGADPYRRDWSGQTAIGLANDDEIAKMLRNSGKKPPIQPAPSFWAKVRRR</sequence>
<dbReference type="OrthoDB" id="5241802at2759"/>
<keyword evidence="2 3" id="KW-0040">ANK repeat</keyword>
<dbReference type="GO" id="GO:0004842">
    <property type="term" value="F:ubiquitin-protein transferase activity"/>
    <property type="evidence" value="ECO:0007669"/>
    <property type="project" value="TreeGrafter"/>
</dbReference>
<feature type="repeat" description="ANK" evidence="3">
    <location>
        <begin position="620"/>
        <end position="658"/>
    </location>
</feature>
<dbReference type="Pfam" id="PF12796">
    <property type="entry name" value="Ank_2"/>
    <property type="match status" value="2"/>
</dbReference>
<feature type="region of interest" description="Disordered" evidence="4">
    <location>
        <begin position="223"/>
        <end position="260"/>
    </location>
</feature>
<dbReference type="PROSITE" id="PS50088">
    <property type="entry name" value="ANK_REPEAT"/>
    <property type="match status" value="4"/>
</dbReference>
<feature type="repeat" description="ANK" evidence="3">
    <location>
        <begin position="586"/>
        <end position="618"/>
    </location>
</feature>
<dbReference type="AlphaFoldDB" id="A0A175WCZ9"/>
<evidence type="ECO:0000256" key="1">
    <source>
        <dbReference type="ARBA" id="ARBA00022737"/>
    </source>
</evidence>
<feature type="repeat" description="ANK" evidence="3">
    <location>
        <begin position="508"/>
        <end position="540"/>
    </location>
</feature>